<keyword evidence="2" id="KW-0472">Membrane</keyword>
<sequence length="560" mass="59637">MSSGIPVYNQACLATDSSSTVPSFYLVGSTSPGSLEINYINNPDSTTYTRVSSQDDQSAWTPNAAKLCYIYPFSTSVNPGINIIQFGSGSTYIALAQTNNIVSGATYFQNIDFMSPKLFSWSGKFQGFNMFTIVTNDTDTVTGRPGSWAGLRLNFRENGPSLLDYDIIYQPIAPWDALLSVGTYGEYAGSTAPGFTIVFDSSNRGQIFSTEGSLLADRNNTVPAVALGTPVSVNMNGISLTESAIPVTMGNTAYILDKASNGTTVVYSINPGASSTLNRVYKTGDSLPFANNMAASALNNQILTYSVTKNVAYFNVFDLSSGSWSGSGLVSGPAEDAPPSSKSSTPVGAIVGGAVGGLLVIVFALFFVVHRRRQGAPKSDNAAELAQTGPEADKTGSAEQEYVQHCNPEYTQYDQGYAQPQYDQGYIQPQHDQGYVPFEQAQAYQHPSPFIPPPPPINQNVDVSFKVYQPESVSPATDIDTYKVPHSDVTDASMHSPTVVHTSPYISPASYRDSFQPGSPETVRAKISSGTQGPQFVPNAPLAASEARSPQVVPGSIAGH</sequence>
<evidence type="ECO:0000313" key="4">
    <source>
        <dbReference type="Proteomes" id="UP000748756"/>
    </source>
</evidence>
<dbReference type="EMBL" id="JAAAUQ010001107">
    <property type="protein sequence ID" value="KAF9142780.1"/>
    <property type="molecule type" value="Genomic_DNA"/>
</dbReference>
<comment type="caution">
    <text evidence="3">The sequence shown here is derived from an EMBL/GenBank/DDBJ whole genome shotgun (WGS) entry which is preliminary data.</text>
</comment>
<reference evidence="3" key="1">
    <citation type="journal article" date="2020" name="Fungal Divers.">
        <title>Resolving the Mortierellaceae phylogeny through synthesis of multi-gene phylogenetics and phylogenomics.</title>
        <authorList>
            <person name="Vandepol N."/>
            <person name="Liber J."/>
            <person name="Desiro A."/>
            <person name="Na H."/>
            <person name="Kennedy M."/>
            <person name="Barry K."/>
            <person name="Grigoriev I.V."/>
            <person name="Miller A.N."/>
            <person name="O'Donnell K."/>
            <person name="Stajich J.E."/>
            <person name="Bonito G."/>
        </authorList>
    </citation>
    <scope>NUCLEOTIDE SEQUENCE</scope>
    <source>
        <strain evidence="3">NRRL 6426</strain>
    </source>
</reference>
<gene>
    <name evidence="3" type="ORF">BG015_000664</name>
</gene>
<organism evidence="3 4">
    <name type="scientific">Linnemannia schmuckeri</name>
    <dbReference type="NCBI Taxonomy" id="64567"/>
    <lineage>
        <taxon>Eukaryota</taxon>
        <taxon>Fungi</taxon>
        <taxon>Fungi incertae sedis</taxon>
        <taxon>Mucoromycota</taxon>
        <taxon>Mortierellomycotina</taxon>
        <taxon>Mortierellomycetes</taxon>
        <taxon>Mortierellales</taxon>
        <taxon>Mortierellaceae</taxon>
        <taxon>Linnemannia</taxon>
    </lineage>
</organism>
<keyword evidence="4" id="KW-1185">Reference proteome</keyword>
<accession>A0A9P5RQS9</accession>
<feature type="region of interest" description="Disordered" evidence="1">
    <location>
        <begin position="510"/>
        <end position="560"/>
    </location>
</feature>
<evidence type="ECO:0000256" key="2">
    <source>
        <dbReference type="SAM" id="Phobius"/>
    </source>
</evidence>
<name>A0A9P5RQS9_9FUNG</name>
<proteinExistence type="predicted"/>
<evidence type="ECO:0000313" key="3">
    <source>
        <dbReference type="EMBL" id="KAF9142780.1"/>
    </source>
</evidence>
<feature type="transmembrane region" description="Helical" evidence="2">
    <location>
        <begin position="347"/>
        <end position="369"/>
    </location>
</feature>
<keyword evidence="2" id="KW-0812">Transmembrane</keyword>
<feature type="region of interest" description="Disordered" evidence="1">
    <location>
        <begin position="377"/>
        <end position="400"/>
    </location>
</feature>
<keyword evidence="2" id="KW-1133">Transmembrane helix</keyword>
<dbReference type="Proteomes" id="UP000748756">
    <property type="component" value="Unassembled WGS sequence"/>
</dbReference>
<dbReference type="AlphaFoldDB" id="A0A9P5RQS9"/>
<dbReference type="OrthoDB" id="2431312at2759"/>
<evidence type="ECO:0000256" key="1">
    <source>
        <dbReference type="SAM" id="MobiDB-lite"/>
    </source>
</evidence>
<protein>
    <submittedName>
        <fullName evidence="3">Uncharacterized protein</fullName>
    </submittedName>
</protein>